<organism evidence="1 2">
    <name type="scientific">Sphingopyxis terrae subsp. terrae NBRC 15098</name>
    <dbReference type="NCBI Taxonomy" id="1219058"/>
    <lineage>
        <taxon>Bacteria</taxon>
        <taxon>Pseudomonadati</taxon>
        <taxon>Pseudomonadota</taxon>
        <taxon>Alphaproteobacteria</taxon>
        <taxon>Sphingomonadales</taxon>
        <taxon>Sphingomonadaceae</taxon>
        <taxon>Sphingopyxis</taxon>
    </lineage>
</organism>
<name>A0A142VTY4_9SPHN</name>
<reference evidence="1 2" key="2">
    <citation type="journal article" date="2016" name="Genome Announc.">
        <title>Complete Genome Sequence of Sphingopyxis terrae Strain 203-1 (NBRC 111660), a Polyethylene Glycol Degrader.</title>
        <authorList>
            <person name="Ohtsubo Y."/>
            <person name="Nonoyama S."/>
            <person name="Nagata Y."/>
            <person name="Numata M."/>
            <person name="Tsuchikane K."/>
            <person name="Hosoyama A."/>
            <person name="Yamazoe A."/>
            <person name="Tsuda M."/>
            <person name="Fujita N."/>
            <person name="Kawai F."/>
        </authorList>
    </citation>
    <scope>NUCLEOTIDE SEQUENCE [LARGE SCALE GENOMIC DNA]</scope>
    <source>
        <strain evidence="1 2">203-1</strain>
    </source>
</reference>
<dbReference type="AlphaFoldDB" id="A0A142VTY4"/>
<dbReference type="EMBL" id="CP013342">
    <property type="protein sequence ID" value="AMU93191.1"/>
    <property type="molecule type" value="Genomic_DNA"/>
</dbReference>
<gene>
    <name evidence="1" type="ORF">AOA14_01065</name>
</gene>
<evidence type="ECO:0000313" key="2">
    <source>
        <dbReference type="Proteomes" id="UP000076234"/>
    </source>
</evidence>
<sequence length="72" mass="8001">MAASIRRRDTRPFVDVLSKCARRDMPAEDVANDDASAIGEVVDFQPAVGIDNKAFVTMGHAQPRLMSYFIQM</sequence>
<reference evidence="2" key="1">
    <citation type="submission" date="2015-11" db="EMBL/GenBank/DDBJ databases">
        <title>Complete genome sequence of a polyethylene glycol-degrading strain Sphingopyxis terrae strain 203-1 (NBRC 15098).</title>
        <authorList>
            <person name="Yoshiyuki O."/>
            <person name="Shouta N."/>
            <person name="Nagata Y."/>
            <person name="Numata M."/>
            <person name="Tsuchikane K."/>
            <person name="Hosoyama A."/>
            <person name="Yamazoe A."/>
            <person name="Tsuda M."/>
            <person name="Fujita N."/>
            <person name="Kawai F."/>
        </authorList>
    </citation>
    <scope>NUCLEOTIDE SEQUENCE [LARGE SCALE GENOMIC DNA]</scope>
    <source>
        <strain evidence="2">203-1</strain>
    </source>
</reference>
<proteinExistence type="predicted"/>
<accession>A0A142VTY4</accession>
<dbReference type="Proteomes" id="UP000076234">
    <property type="component" value="Chromosome"/>
</dbReference>
<evidence type="ECO:0000313" key="1">
    <source>
        <dbReference type="EMBL" id="AMU93191.1"/>
    </source>
</evidence>
<dbReference type="KEGG" id="ster:AOA14_01065"/>
<protein>
    <submittedName>
        <fullName evidence="1">Uncharacterized protein</fullName>
    </submittedName>
</protein>